<feature type="region of interest" description="Disordered" evidence="2">
    <location>
        <begin position="364"/>
        <end position="442"/>
    </location>
</feature>
<dbReference type="PANTHER" id="PTHR23004">
    <property type="entry name" value="DOUBLECORTIN DOMAIN CONTAINING 2"/>
    <property type="match status" value="1"/>
</dbReference>
<evidence type="ECO:0000313" key="4">
    <source>
        <dbReference type="EMBL" id="KAK1170232.1"/>
    </source>
</evidence>
<dbReference type="PANTHER" id="PTHR23004:SF9">
    <property type="entry name" value="DOUBLECORTIN DOMAIN-CONTAINING PROTEIN 2C"/>
    <property type="match status" value="1"/>
</dbReference>
<evidence type="ECO:0000256" key="2">
    <source>
        <dbReference type="SAM" id="MobiDB-lite"/>
    </source>
</evidence>
<feature type="compositionally biased region" description="Basic and acidic residues" evidence="2">
    <location>
        <begin position="364"/>
        <end position="374"/>
    </location>
</feature>
<dbReference type="AlphaFoldDB" id="A0AAD8LM53"/>
<dbReference type="InterPro" id="IPR036572">
    <property type="entry name" value="Doublecortin_dom_sf"/>
</dbReference>
<organism evidence="4 5">
    <name type="scientific">Acipenser oxyrinchus oxyrinchus</name>
    <dbReference type="NCBI Taxonomy" id="40147"/>
    <lineage>
        <taxon>Eukaryota</taxon>
        <taxon>Metazoa</taxon>
        <taxon>Chordata</taxon>
        <taxon>Craniata</taxon>
        <taxon>Vertebrata</taxon>
        <taxon>Euteleostomi</taxon>
        <taxon>Actinopterygii</taxon>
        <taxon>Chondrostei</taxon>
        <taxon>Acipenseriformes</taxon>
        <taxon>Acipenseridae</taxon>
        <taxon>Acipenser</taxon>
    </lineage>
</organism>
<dbReference type="Proteomes" id="UP001230051">
    <property type="component" value="Unassembled WGS sequence"/>
</dbReference>
<sequence>MSGFSGRVSLPTIPPAKTIIMYRNGDAFFTGRKFVINERHVLNFENVLSLVTKGIEAPYGAVRNVYTPRDGHRVLDLEHLHNGERYVAAGRERFKKLDYLHITTKKPQRKKHDLIRPVLHSRIIVSARCRKVLHESCTINVFTNGEILVPPVRVLLPKYTLRNWDRVLAMVTDKVQLRTGAVYRLCTIDGTPLLGSAELENFHYYVAVGAERFKHLQYFQWVQNKGTIRDTVHTIHPEILAPIKNVRKAKDTSVGHSAPSIRDGQAVTGRPGVPHGVKGKLKDQADLTVREEDSFFYAKPVKVKHKKHSSRSPHAFSAREEGGVFKAQARRREIHGATEVHDDTNMKVDLPIDEVAAEVVHEERISSLDVERQTDPNTQKKHSPVQIASSDKDSKQELPGDVKKTKPKRKKDSEAENHITPEILNRAPEPSAERTKADGQLR</sequence>
<dbReference type="SMART" id="SM00537">
    <property type="entry name" value="DCX"/>
    <property type="match status" value="2"/>
</dbReference>
<reference evidence="4" key="1">
    <citation type="submission" date="2022-02" db="EMBL/GenBank/DDBJ databases">
        <title>Atlantic sturgeon de novo genome assembly.</title>
        <authorList>
            <person name="Stock M."/>
            <person name="Klopp C."/>
            <person name="Guiguen Y."/>
            <person name="Cabau C."/>
            <person name="Parinello H."/>
            <person name="Santidrian Yebra-Pimentel E."/>
            <person name="Kuhl H."/>
            <person name="Dirks R.P."/>
            <person name="Guessner J."/>
            <person name="Wuertz S."/>
            <person name="Du K."/>
            <person name="Schartl M."/>
        </authorList>
    </citation>
    <scope>NUCLEOTIDE SEQUENCE</scope>
    <source>
        <strain evidence="4">STURGEONOMICS-FGT-2020</strain>
        <tissue evidence="4">Whole blood</tissue>
    </source>
</reference>
<evidence type="ECO:0000259" key="3">
    <source>
        <dbReference type="PROSITE" id="PS50309"/>
    </source>
</evidence>
<dbReference type="EMBL" id="JAGXEW010000006">
    <property type="protein sequence ID" value="KAK1170232.1"/>
    <property type="molecule type" value="Genomic_DNA"/>
</dbReference>
<dbReference type="PROSITE" id="PS50309">
    <property type="entry name" value="DC"/>
    <property type="match status" value="2"/>
</dbReference>
<dbReference type="GO" id="GO:0005874">
    <property type="term" value="C:microtubule"/>
    <property type="evidence" value="ECO:0007669"/>
    <property type="project" value="TreeGrafter"/>
</dbReference>
<keyword evidence="1" id="KW-0677">Repeat</keyword>
<dbReference type="CDD" id="cd17071">
    <property type="entry name" value="DCX1_DCDC2_like"/>
    <property type="match status" value="1"/>
</dbReference>
<name>A0AAD8LM53_ACIOX</name>
<dbReference type="InterPro" id="IPR003533">
    <property type="entry name" value="Doublecortin_dom"/>
</dbReference>
<feature type="compositionally biased region" description="Basic and acidic residues" evidence="2">
    <location>
        <begin position="390"/>
        <end position="404"/>
    </location>
</feature>
<evidence type="ECO:0000256" key="1">
    <source>
        <dbReference type="ARBA" id="ARBA00022737"/>
    </source>
</evidence>
<evidence type="ECO:0000313" key="5">
    <source>
        <dbReference type="Proteomes" id="UP001230051"/>
    </source>
</evidence>
<feature type="domain" description="Doublecortin" evidence="3">
    <location>
        <begin position="17"/>
        <end position="100"/>
    </location>
</feature>
<dbReference type="Gene3D" id="3.10.20.230">
    <property type="entry name" value="Doublecortin domain"/>
    <property type="match status" value="2"/>
</dbReference>
<dbReference type="Pfam" id="PF03607">
    <property type="entry name" value="DCX"/>
    <property type="match status" value="2"/>
</dbReference>
<comment type="caution">
    <text evidence="4">The sequence shown here is derived from an EMBL/GenBank/DDBJ whole genome shotgun (WGS) entry which is preliminary data.</text>
</comment>
<dbReference type="GO" id="GO:0035556">
    <property type="term" value="P:intracellular signal transduction"/>
    <property type="evidence" value="ECO:0007669"/>
    <property type="project" value="InterPro"/>
</dbReference>
<proteinExistence type="predicted"/>
<feature type="domain" description="Doublecortin" evidence="3">
    <location>
        <begin position="137"/>
        <end position="219"/>
    </location>
</feature>
<gene>
    <name evidence="4" type="primary">Dcdc2</name>
    <name evidence="4" type="ORF">AOXY_G7034</name>
</gene>
<feature type="compositionally biased region" description="Basic and acidic residues" evidence="2">
    <location>
        <begin position="431"/>
        <end position="442"/>
    </location>
</feature>
<keyword evidence="5" id="KW-1185">Reference proteome</keyword>
<protein>
    <submittedName>
        <fullName evidence="4">Doublecortin domain-containing protein 2C</fullName>
    </submittedName>
</protein>
<feature type="region of interest" description="Disordered" evidence="2">
    <location>
        <begin position="254"/>
        <end position="281"/>
    </location>
</feature>
<dbReference type="SUPFAM" id="SSF89837">
    <property type="entry name" value="Doublecortin (DC)"/>
    <property type="match status" value="2"/>
</dbReference>
<accession>A0AAD8LM53</accession>
<dbReference type="FunFam" id="3.10.20.230:FF:000004">
    <property type="entry name" value="Doublecortin domain containing 2"/>
    <property type="match status" value="1"/>
</dbReference>
<dbReference type="GO" id="GO:0005815">
    <property type="term" value="C:microtubule organizing center"/>
    <property type="evidence" value="ECO:0007669"/>
    <property type="project" value="TreeGrafter"/>
</dbReference>